<feature type="transmembrane region" description="Helical" evidence="2">
    <location>
        <begin position="240"/>
        <end position="264"/>
    </location>
</feature>
<sequence>ICFLFFAIIVIVIIGIVIFGIVVIDVAIFDIVVIDITILDIHVDIILFINNFYYQFYRKILKFYRMTKKFHKILLSLKSVNFFLLKKDDQIEFIDLIMQSSEPPLSNDLATRNKHEQYDVDVDVKGDNSYVDDDYTNDDYANDGDDNDGKEEKINGYSHCNDMNTTNNDRTVTDTNKLLFDNSSSVDEINVDTTSIDHNVDETASQKTCKQKSYQGPYDTTLAGSQNFKMQEIQEEHKQFIFFVYLIDILHFILEKTLFSFFIGDNLISQNTQILFFGVHFLNIKILISTITSQFSVAVVISSEIFFFAFQHTSFLNFVSNKKLFNQ</sequence>
<feature type="transmembrane region" description="Helical" evidence="2">
    <location>
        <begin position="36"/>
        <end position="56"/>
    </location>
</feature>
<name>X6LUS4_RETFI</name>
<dbReference type="EMBL" id="ASPP01029317">
    <property type="protein sequence ID" value="ETO04470.1"/>
    <property type="molecule type" value="Genomic_DNA"/>
</dbReference>
<comment type="caution">
    <text evidence="3">The sequence shown here is derived from an EMBL/GenBank/DDBJ whole genome shotgun (WGS) entry which is preliminary data.</text>
</comment>
<protein>
    <submittedName>
        <fullName evidence="3">Uncharacterized protein</fullName>
    </submittedName>
</protein>
<evidence type="ECO:0000313" key="3">
    <source>
        <dbReference type="EMBL" id="ETO04470.1"/>
    </source>
</evidence>
<proteinExistence type="predicted"/>
<reference evidence="3 4" key="1">
    <citation type="journal article" date="2013" name="Curr. Biol.">
        <title>The Genome of the Foraminiferan Reticulomyxa filosa.</title>
        <authorList>
            <person name="Glockner G."/>
            <person name="Hulsmann N."/>
            <person name="Schleicher M."/>
            <person name="Noegel A.A."/>
            <person name="Eichinger L."/>
            <person name="Gallinger C."/>
            <person name="Pawlowski J."/>
            <person name="Sierra R."/>
            <person name="Euteneuer U."/>
            <person name="Pillet L."/>
            <person name="Moustafa A."/>
            <person name="Platzer M."/>
            <person name="Groth M."/>
            <person name="Szafranski K."/>
            <person name="Schliwa M."/>
        </authorList>
    </citation>
    <scope>NUCLEOTIDE SEQUENCE [LARGE SCALE GENOMIC DNA]</scope>
</reference>
<feature type="transmembrane region" description="Helical" evidence="2">
    <location>
        <begin position="284"/>
        <end position="310"/>
    </location>
</feature>
<gene>
    <name evidence="3" type="ORF">RFI_32927</name>
</gene>
<feature type="compositionally biased region" description="Acidic residues" evidence="1">
    <location>
        <begin position="130"/>
        <end position="149"/>
    </location>
</feature>
<dbReference type="Proteomes" id="UP000023152">
    <property type="component" value="Unassembled WGS sequence"/>
</dbReference>
<dbReference type="AlphaFoldDB" id="X6LUS4"/>
<feature type="transmembrane region" description="Helical" evidence="2">
    <location>
        <begin position="5"/>
        <end position="24"/>
    </location>
</feature>
<keyword evidence="2" id="KW-0472">Membrane</keyword>
<evidence type="ECO:0000256" key="1">
    <source>
        <dbReference type="SAM" id="MobiDB-lite"/>
    </source>
</evidence>
<organism evidence="3 4">
    <name type="scientific">Reticulomyxa filosa</name>
    <dbReference type="NCBI Taxonomy" id="46433"/>
    <lineage>
        <taxon>Eukaryota</taxon>
        <taxon>Sar</taxon>
        <taxon>Rhizaria</taxon>
        <taxon>Retaria</taxon>
        <taxon>Foraminifera</taxon>
        <taxon>Monothalamids</taxon>
        <taxon>Reticulomyxidae</taxon>
        <taxon>Reticulomyxa</taxon>
    </lineage>
</organism>
<feature type="region of interest" description="Disordered" evidence="1">
    <location>
        <begin position="125"/>
        <end position="168"/>
    </location>
</feature>
<evidence type="ECO:0000256" key="2">
    <source>
        <dbReference type="SAM" id="Phobius"/>
    </source>
</evidence>
<feature type="non-terminal residue" evidence="3">
    <location>
        <position position="1"/>
    </location>
</feature>
<keyword evidence="2" id="KW-1133">Transmembrane helix</keyword>
<keyword evidence="4" id="KW-1185">Reference proteome</keyword>
<accession>X6LUS4</accession>
<evidence type="ECO:0000313" key="4">
    <source>
        <dbReference type="Proteomes" id="UP000023152"/>
    </source>
</evidence>
<keyword evidence="2" id="KW-0812">Transmembrane</keyword>